<dbReference type="Gene3D" id="1.10.1200.10">
    <property type="entry name" value="ACP-like"/>
    <property type="match status" value="1"/>
</dbReference>
<dbReference type="SUPFAM" id="SSF47336">
    <property type="entry name" value="ACP-like"/>
    <property type="match status" value="1"/>
</dbReference>
<organism evidence="1">
    <name type="scientific">Streptomyces sp. gb1(2016)</name>
    <dbReference type="NCBI Taxonomy" id="1828321"/>
    <lineage>
        <taxon>Bacteria</taxon>
        <taxon>Bacillati</taxon>
        <taxon>Actinomycetota</taxon>
        <taxon>Actinomycetes</taxon>
        <taxon>Kitasatosporales</taxon>
        <taxon>Streptomycetaceae</taxon>
        <taxon>Streptomyces</taxon>
    </lineage>
</organism>
<sequence length="136" mass="14950">MSHYDVNELVRSIVIDTLGIPTDLYSTDLVFSADLGLESLDLLDIFFRIECTAPVILSVEKCGRYLQGAVPDTEFCDARGIISGRGMEQLTTVMPQLDAVRWDGKLTLDRMLAEMTIGNLISMVENLLAEGQAAHA</sequence>
<comment type="caution">
    <text evidence="1">The sequence shown here is derived from an EMBL/GenBank/DDBJ whole genome shotgun (WGS) entry which is preliminary data.</text>
</comment>
<dbReference type="AlphaFoldDB" id="A0A652KWZ6"/>
<dbReference type="EMBL" id="RDBM01000035">
    <property type="protein sequence ID" value="TXS28333.1"/>
    <property type="molecule type" value="Genomic_DNA"/>
</dbReference>
<dbReference type="RefSeq" id="WP_124275610.1">
    <property type="nucleotide sequence ID" value="NZ_RDBM01000035.1"/>
</dbReference>
<reference evidence="1" key="1">
    <citation type="submission" date="2018-10" db="EMBL/GenBank/DDBJ databases">
        <authorList>
            <person name="Hariharan J."/>
            <person name="Choudoir M.J."/>
            <person name="Diebold P."/>
            <person name="Panke-Buisse K."/>
            <person name="Campbell A.N."/>
            <person name="Buckley D.H."/>
        </authorList>
    </citation>
    <scope>NUCLEOTIDE SEQUENCE</scope>
    <source>
        <strain evidence="1">Gb1</strain>
    </source>
</reference>
<protein>
    <submittedName>
        <fullName evidence="1">Acyl carrier protein</fullName>
    </submittedName>
</protein>
<dbReference type="InterPro" id="IPR036736">
    <property type="entry name" value="ACP-like_sf"/>
</dbReference>
<accession>A0A652KWZ6</accession>
<evidence type="ECO:0000313" key="1">
    <source>
        <dbReference type="EMBL" id="TXS28333.1"/>
    </source>
</evidence>
<name>A0A652KWZ6_9ACTN</name>
<proteinExistence type="predicted"/>
<gene>
    <name evidence="1" type="ORF">EAO74_20880</name>
</gene>